<dbReference type="PANTHER" id="PTHR12743">
    <property type="entry name" value="CYTOCHROME C1 HEME LYASE"/>
    <property type="match status" value="1"/>
</dbReference>
<comment type="function">
    <text evidence="10">Lyase that catalyzes the covalent linking of the heme group to the cytochrome C apoprotein to produce the mature functional cytochrome.</text>
</comment>
<comment type="subcellular location">
    <subcellularLocation>
        <location evidence="1 10">Mitochondrion inner membrane</location>
    </subcellularLocation>
</comment>
<dbReference type="GO" id="GO:0004408">
    <property type="term" value="F:holocytochrome-c synthase activity"/>
    <property type="evidence" value="ECO:0007669"/>
    <property type="project" value="UniProtKB-EC"/>
</dbReference>
<organism evidence="12 13">
    <name type="scientific">Chaetoceros tenuissimus</name>
    <dbReference type="NCBI Taxonomy" id="426638"/>
    <lineage>
        <taxon>Eukaryota</taxon>
        <taxon>Sar</taxon>
        <taxon>Stramenopiles</taxon>
        <taxon>Ochrophyta</taxon>
        <taxon>Bacillariophyta</taxon>
        <taxon>Coscinodiscophyceae</taxon>
        <taxon>Chaetocerotophycidae</taxon>
        <taxon>Chaetocerotales</taxon>
        <taxon>Chaetocerotaceae</taxon>
        <taxon>Chaetoceros</taxon>
    </lineage>
</organism>
<dbReference type="GO" id="GO:0046872">
    <property type="term" value="F:metal ion binding"/>
    <property type="evidence" value="ECO:0007669"/>
    <property type="project" value="UniProtKB-KW"/>
</dbReference>
<dbReference type="GO" id="GO:0005743">
    <property type="term" value="C:mitochondrial inner membrane"/>
    <property type="evidence" value="ECO:0007669"/>
    <property type="project" value="UniProtKB-SubCell"/>
</dbReference>
<keyword evidence="4 10" id="KW-0479">Metal-binding</keyword>
<feature type="region of interest" description="Disordered" evidence="11">
    <location>
        <begin position="1"/>
        <end position="63"/>
    </location>
</feature>
<name>A0AAD3HD20_9STRA</name>
<keyword evidence="13" id="KW-1185">Reference proteome</keyword>
<evidence type="ECO:0000256" key="6">
    <source>
        <dbReference type="ARBA" id="ARBA00023004"/>
    </source>
</evidence>
<evidence type="ECO:0000313" key="13">
    <source>
        <dbReference type="Proteomes" id="UP001054902"/>
    </source>
</evidence>
<evidence type="ECO:0000256" key="11">
    <source>
        <dbReference type="SAM" id="MobiDB-lite"/>
    </source>
</evidence>
<gene>
    <name evidence="12" type="ORF">CTEN210_15232</name>
</gene>
<feature type="compositionally biased region" description="Polar residues" evidence="11">
    <location>
        <begin position="85"/>
        <end position="97"/>
    </location>
</feature>
<feature type="compositionally biased region" description="Polar residues" evidence="11">
    <location>
        <begin position="1"/>
        <end position="17"/>
    </location>
</feature>
<keyword evidence="9 10" id="KW-0456">Lyase</keyword>
<evidence type="ECO:0000256" key="9">
    <source>
        <dbReference type="ARBA" id="ARBA00023239"/>
    </source>
</evidence>
<protein>
    <recommendedName>
        <fullName evidence="10">Holocytochrome c-type synthase</fullName>
        <ecNumber evidence="10">4.4.1.17</ecNumber>
    </recommendedName>
</protein>
<dbReference type="Proteomes" id="UP001054902">
    <property type="component" value="Unassembled WGS sequence"/>
</dbReference>
<keyword evidence="5 10" id="KW-0999">Mitochondrion inner membrane</keyword>
<evidence type="ECO:0000256" key="3">
    <source>
        <dbReference type="ARBA" id="ARBA00022617"/>
    </source>
</evidence>
<reference evidence="12 13" key="1">
    <citation type="journal article" date="2021" name="Sci. Rep.">
        <title>The genome of the diatom Chaetoceros tenuissimus carries an ancient integrated fragment of an extant virus.</title>
        <authorList>
            <person name="Hongo Y."/>
            <person name="Kimura K."/>
            <person name="Takaki Y."/>
            <person name="Yoshida Y."/>
            <person name="Baba S."/>
            <person name="Kobayashi G."/>
            <person name="Nagasaki K."/>
            <person name="Hano T."/>
            <person name="Tomaru Y."/>
        </authorList>
    </citation>
    <scope>NUCLEOTIDE SEQUENCE [LARGE SCALE GENOMIC DNA]</scope>
    <source>
        <strain evidence="12 13">NIES-3715</strain>
    </source>
</reference>
<keyword evidence="7 10" id="KW-0496">Mitochondrion</keyword>
<keyword evidence="8 10" id="KW-0472">Membrane</keyword>
<comment type="catalytic activity">
    <reaction evidence="10">
        <text>holo-[cytochrome c] = apo-[cytochrome c] + heme b</text>
        <dbReference type="Rhea" id="RHEA:22648"/>
        <dbReference type="Rhea" id="RHEA-COMP:10725"/>
        <dbReference type="Rhea" id="RHEA-COMP:10726"/>
        <dbReference type="ChEBI" id="CHEBI:29950"/>
        <dbReference type="ChEBI" id="CHEBI:60344"/>
        <dbReference type="ChEBI" id="CHEBI:83739"/>
        <dbReference type="EC" id="4.4.1.17"/>
    </reaction>
</comment>
<keyword evidence="6 10" id="KW-0408">Iron</keyword>
<evidence type="ECO:0000256" key="1">
    <source>
        <dbReference type="ARBA" id="ARBA00004273"/>
    </source>
</evidence>
<dbReference type="EMBL" id="BLLK01000062">
    <property type="protein sequence ID" value="GFH58756.1"/>
    <property type="molecule type" value="Genomic_DNA"/>
</dbReference>
<dbReference type="AlphaFoldDB" id="A0AAD3HD20"/>
<evidence type="ECO:0000256" key="7">
    <source>
        <dbReference type="ARBA" id="ARBA00023128"/>
    </source>
</evidence>
<keyword evidence="3 10" id="KW-0349">Heme</keyword>
<dbReference type="Pfam" id="PF01265">
    <property type="entry name" value="Cyto_heme_lyase"/>
    <property type="match status" value="1"/>
</dbReference>
<evidence type="ECO:0000256" key="8">
    <source>
        <dbReference type="ARBA" id="ARBA00023136"/>
    </source>
</evidence>
<dbReference type="InterPro" id="IPR000511">
    <property type="entry name" value="Holocyt_c/c1_synthase"/>
</dbReference>
<dbReference type="EC" id="4.4.1.17" evidence="10"/>
<evidence type="ECO:0000256" key="2">
    <source>
        <dbReference type="ARBA" id="ARBA00007255"/>
    </source>
</evidence>
<evidence type="ECO:0000256" key="5">
    <source>
        <dbReference type="ARBA" id="ARBA00022792"/>
    </source>
</evidence>
<dbReference type="PROSITE" id="PS00822">
    <property type="entry name" value="CYTO_HEME_LYASE_2"/>
    <property type="match status" value="1"/>
</dbReference>
<feature type="region of interest" description="Disordered" evidence="11">
    <location>
        <begin position="77"/>
        <end position="116"/>
    </location>
</feature>
<proteinExistence type="inferred from homology"/>
<evidence type="ECO:0000256" key="10">
    <source>
        <dbReference type="RuleBase" id="RU363130"/>
    </source>
</evidence>
<comment type="caution">
    <text evidence="12">The sequence shown here is derived from an EMBL/GenBank/DDBJ whole genome shotgun (WGS) entry which is preliminary data.</text>
</comment>
<dbReference type="PANTHER" id="PTHR12743:SF8">
    <property type="entry name" value="PROTEIN HRI1"/>
    <property type="match status" value="1"/>
</dbReference>
<evidence type="ECO:0000313" key="12">
    <source>
        <dbReference type="EMBL" id="GFH58756.1"/>
    </source>
</evidence>
<sequence length="519" mass="57163">MGSKQSKPVQQTQTSVVQEPVVKTELENADTIDATPKKLPVGHPKIDAKDGNGTGECPYKNPLKSIGGLFGKKRVADESPIAPKNNDSIQNDASQSGGCPVKAKSESNQSGGGCPVKASGSKTVYNVYSQPIDPTNNMPSVANQLPAPMQNEELSTERVKSTIPKGGTDGDTWQYPSPQMFYNSLARKNKLGDTEESDIASVVAIHNNMNEKTWAKVMEWEDVLCPEAKVNGGSKLLKFLGRPSDLSPKARIKNMLFGHPLPFDRHDWTIQRPDGTEVRYVIDYYVDETKADDSEGSGFPDMNDRDAIKSILVDVRPAADSVENVMGRTMTMPYARRIEKSTNFEPLPMLPTEEMKQQIEESEKVWQNIQQSVQESKTKKEKSMILKPEDIPDDQKKDFGLDISEEEAREIAQSFATMLGNCKNMQEAVNNCKDEAECSKAALGLTMCLAKVVCPLQQNAVAQALNADDFDHNDEKAVEAYNAKFEKALENMTVCVTGKSAAAAAARQKYPDLFQNLEK</sequence>
<comment type="similarity">
    <text evidence="2 10">Belongs to the cytochrome c-type heme lyase family.</text>
</comment>
<evidence type="ECO:0000256" key="4">
    <source>
        <dbReference type="ARBA" id="ARBA00022723"/>
    </source>
</evidence>
<accession>A0AAD3HD20</accession>